<comment type="caution">
    <text evidence="2">The sequence shown here is derived from an EMBL/GenBank/DDBJ whole genome shotgun (WGS) entry which is preliminary data.</text>
</comment>
<evidence type="ECO:0000313" key="2">
    <source>
        <dbReference type="EMBL" id="RQH17584.1"/>
    </source>
</evidence>
<dbReference type="AlphaFoldDB" id="A0A3N6NY87"/>
<proteinExistence type="predicted"/>
<feature type="transmembrane region" description="Helical" evidence="1">
    <location>
        <begin position="96"/>
        <end position="113"/>
    </location>
</feature>
<feature type="transmembrane region" description="Helical" evidence="1">
    <location>
        <begin position="261"/>
        <end position="282"/>
    </location>
</feature>
<sequence length="327" mass="36580">MDTWIIQLHRSTNEITFLAISALAAIIFCFWFIPIATDTMVNSAAGLAEKYLGKNQRTIVINSSTNNPELFLMLLSLSLGRLGGIATPLGSNFANIYLMFIVAPIIVIGKWVFLGKISNIKNFIEILNKEKMLFLWHFSMSLSMFAFATTAYWFITGESEFAPLPEVIDSRTLPWVIVGGITCLAGIFVFFLYEKQFKQKRPELFEDINADDYEASWWKFIVGTALLILLCYILNTLFIAWTEIYDDLLTKLFGDSIFAGLHYFLGSLISSLPETIVAVKNYERLTSPDLNTAMASASQSNMTNLGIGFLGSVLASLLLAIGINYQL</sequence>
<accession>A0A3N6NY87</accession>
<protein>
    <submittedName>
        <fullName evidence="2">Uncharacterized protein</fullName>
    </submittedName>
</protein>
<gene>
    <name evidence="2" type="ORF">D5R40_33280</name>
</gene>
<feature type="transmembrane region" description="Helical" evidence="1">
    <location>
        <begin position="134"/>
        <end position="155"/>
    </location>
</feature>
<feature type="transmembrane region" description="Helical" evidence="1">
    <location>
        <begin position="220"/>
        <end position="241"/>
    </location>
</feature>
<keyword evidence="1" id="KW-1133">Transmembrane helix</keyword>
<feature type="transmembrane region" description="Helical" evidence="1">
    <location>
        <begin position="175"/>
        <end position="193"/>
    </location>
</feature>
<organism evidence="2 3">
    <name type="scientific">Okeania hirsuta</name>
    <dbReference type="NCBI Taxonomy" id="1458930"/>
    <lineage>
        <taxon>Bacteria</taxon>
        <taxon>Bacillati</taxon>
        <taxon>Cyanobacteriota</taxon>
        <taxon>Cyanophyceae</taxon>
        <taxon>Oscillatoriophycideae</taxon>
        <taxon>Oscillatoriales</taxon>
        <taxon>Microcoleaceae</taxon>
        <taxon>Okeania</taxon>
    </lineage>
</organism>
<keyword evidence="3" id="KW-1185">Reference proteome</keyword>
<feature type="transmembrane region" description="Helical" evidence="1">
    <location>
        <begin position="303"/>
        <end position="325"/>
    </location>
</feature>
<feature type="transmembrane region" description="Helical" evidence="1">
    <location>
        <begin position="15"/>
        <end position="33"/>
    </location>
</feature>
<keyword evidence="1" id="KW-0472">Membrane</keyword>
<reference evidence="2 3" key="1">
    <citation type="journal article" date="2018" name="ACS Chem. Biol.">
        <title>Ketoreductase domain dysfunction expands chemodiversity: malyngamide biosynthesis in the cyanobacterium Okeania hirsuta.</title>
        <authorList>
            <person name="Moss N.A."/>
            <person name="Leao T."/>
            <person name="Rankin M."/>
            <person name="McCullough T.M."/>
            <person name="Qu P."/>
            <person name="Korobeynikov A."/>
            <person name="Smith J.L."/>
            <person name="Gerwick L."/>
            <person name="Gerwick W.H."/>
        </authorList>
    </citation>
    <scope>NUCLEOTIDE SEQUENCE [LARGE SCALE GENOMIC DNA]</scope>
    <source>
        <strain evidence="2 3">PAB10Feb10-1</strain>
    </source>
</reference>
<dbReference type="RefSeq" id="WP_124143538.1">
    <property type="nucleotide sequence ID" value="NZ_CAWOKI010000352.1"/>
</dbReference>
<dbReference type="Proteomes" id="UP000269154">
    <property type="component" value="Unassembled WGS sequence"/>
</dbReference>
<keyword evidence="1" id="KW-0812">Transmembrane</keyword>
<name>A0A3N6NY87_9CYAN</name>
<evidence type="ECO:0000313" key="3">
    <source>
        <dbReference type="Proteomes" id="UP000269154"/>
    </source>
</evidence>
<dbReference type="EMBL" id="RCBY01000498">
    <property type="protein sequence ID" value="RQH17584.1"/>
    <property type="molecule type" value="Genomic_DNA"/>
</dbReference>
<evidence type="ECO:0000256" key="1">
    <source>
        <dbReference type="SAM" id="Phobius"/>
    </source>
</evidence>
<dbReference type="OrthoDB" id="444835at2"/>